<accession>A0ABV6IK63</accession>
<sequence>MQMIQTILAFVFALGSLIIFHELGHFLVARWCGVRVLRFSIGMGKPIFTKKFSNSPTEWTISAIPLGGYVKMLDSREVPKSEMTEDDLREDFSGKSVWQRIAIVAAGPITNFLLAIVLFSALFMVGIADPIAKLRIASQSSIAYQSGLRHGDHILSVDGEAVQSWSDLRWKLMQKGLNQQDAVLAFERPNRDRTTSMDHLEIKLPTSQLSASDLEADFLSKMGIGLYRGAASILEVTPNGPAAKAGLQAGDQILEIDDHKILDGLELVEIISASPGKTLTMLVSGPKQNYEEFEVQITPESKQENGKTVGRIQVRPANDVQMTTVSYGGLEAIAKGASKTWQTSVLTLKMIGNMLLGDVSWKNITGPLTIADYAGQTARIGLISYISFIALISISLGVMNLLPIPVLDGGHLLYYSLEVLTGRPIPDKYAEMAQRGGLAVLLCLMVVAFFNDIVRLMS</sequence>
<keyword evidence="6 11" id="KW-0378">Hydrolase</keyword>
<evidence type="ECO:0000256" key="4">
    <source>
        <dbReference type="ARBA" id="ARBA00022670"/>
    </source>
</evidence>
<dbReference type="InterPro" id="IPR008915">
    <property type="entry name" value="Peptidase_M50"/>
</dbReference>
<dbReference type="CDD" id="cd23081">
    <property type="entry name" value="cpPDZ_EcRseP-like"/>
    <property type="match status" value="1"/>
</dbReference>
<keyword evidence="10 11" id="KW-0472">Membrane</keyword>
<feature type="transmembrane region" description="Helical" evidence="11">
    <location>
        <begin position="436"/>
        <end position="454"/>
    </location>
</feature>
<dbReference type="InterPro" id="IPR004387">
    <property type="entry name" value="Pept_M50_Zn"/>
</dbReference>
<dbReference type="InterPro" id="IPR001478">
    <property type="entry name" value="PDZ"/>
</dbReference>
<dbReference type="PROSITE" id="PS50106">
    <property type="entry name" value="PDZ"/>
    <property type="match status" value="1"/>
</dbReference>
<keyword evidence="9 11" id="KW-0482">Metalloprotease</keyword>
<keyword evidence="5 11" id="KW-0812">Transmembrane</keyword>
<evidence type="ECO:0000256" key="9">
    <source>
        <dbReference type="ARBA" id="ARBA00023049"/>
    </source>
</evidence>
<evidence type="ECO:0000256" key="10">
    <source>
        <dbReference type="ARBA" id="ARBA00023136"/>
    </source>
</evidence>
<dbReference type="NCBIfam" id="TIGR00054">
    <property type="entry name" value="RIP metalloprotease RseP"/>
    <property type="match status" value="1"/>
</dbReference>
<feature type="transmembrane region" description="Helical" evidence="11">
    <location>
        <begin position="7"/>
        <end position="28"/>
    </location>
</feature>
<dbReference type="InterPro" id="IPR036034">
    <property type="entry name" value="PDZ_sf"/>
</dbReference>
<feature type="transmembrane region" description="Helical" evidence="11">
    <location>
        <begin position="101"/>
        <end position="125"/>
    </location>
</feature>
<evidence type="ECO:0000256" key="11">
    <source>
        <dbReference type="RuleBase" id="RU362031"/>
    </source>
</evidence>
<keyword evidence="4" id="KW-0645">Protease</keyword>
<evidence type="ECO:0000256" key="6">
    <source>
        <dbReference type="ARBA" id="ARBA00022801"/>
    </source>
</evidence>
<comment type="cofactor">
    <cofactor evidence="1 11">
        <name>Zn(2+)</name>
        <dbReference type="ChEBI" id="CHEBI:29105"/>
    </cofactor>
</comment>
<dbReference type="RefSeq" id="WP_390214765.1">
    <property type="nucleotide sequence ID" value="NZ_JBHLXJ010000036.1"/>
</dbReference>
<dbReference type="Proteomes" id="UP001589844">
    <property type="component" value="Unassembled WGS sequence"/>
</dbReference>
<keyword evidence="11" id="KW-0479">Metal-binding</keyword>
<dbReference type="Gene3D" id="2.30.42.10">
    <property type="match status" value="2"/>
</dbReference>
<dbReference type="PANTHER" id="PTHR42837">
    <property type="entry name" value="REGULATOR OF SIGMA-E PROTEASE RSEP"/>
    <property type="match status" value="1"/>
</dbReference>
<protein>
    <recommendedName>
        <fullName evidence="11">Zinc metalloprotease</fullName>
        <ecNumber evidence="11">3.4.24.-</ecNumber>
    </recommendedName>
</protein>
<dbReference type="GO" id="GO:0008237">
    <property type="term" value="F:metallopeptidase activity"/>
    <property type="evidence" value="ECO:0007669"/>
    <property type="project" value="UniProtKB-KW"/>
</dbReference>
<evidence type="ECO:0000256" key="2">
    <source>
        <dbReference type="ARBA" id="ARBA00004141"/>
    </source>
</evidence>
<evidence type="ECO:0000313" key="13">
    <source>
        <dbReference type="EMBL" id="MFC0352032.1"/>
    </source>
</evidence>
<dbReference type="SMART" id="SM00228">
    <property type="entry name" value="PDZ"/>
    <property type="match status" value="2"/>
</dbReference>
<evidence type="ECO:0000256" key="3">
    <source>
        <dbReference type="ARBA" id="ARBA00007931"/>
    </source>
</evidence>
<comment type="caution">
    <text evidence="13">The sequence shown here is derived from an EMBL/GenBank/DDBJ whole genome shotgun (WGS) entry which is preliminary data.</text>
</comment>
<feature type="transmembrane region" description="Helical" evidence="11">
    <location>
        <begin position="382"/>
        <end position="402"/>
    </location>
</feature>
<comment type="subcellular location">
    <subcellularLocation>
        <location evidence="2">Membrane</location>
        <topology evidence="2">Multi-pass membrane protein</topology>
    </subcellularLocation>
</comment>
<dbReference type="CDD" id="cd06163">
    <property type="entry name" value="S2P-M50_PDZ_RseP-like"/>
    <property type="match status" value="2"/>
</dbReference>
<feature type="domain" description="PDZ" evidence="12">
    <location>
        <begin position="201"/>
        <end position="273"/>
    </location>
</feature>
<name>A0ABV6IK63_9BURK</name>
<evidence type="ECO:0000256" key="8">
    <source>
        <dbReference type="ARBA" id="ARBA00022989"/>
    </source>
</evidence>
<gene>
    <name evidence="13" type="primary">rseP</name>
    <name evidence="13" type="ORF">ACFFJH_19600</name>
</gene>
<reference evidence="13 14" key="1">
    <citation type="submission" date="2024-09" db="EMBL/GenBank/DDBJ databases">
        <authorList>
            <person name="Sun Q."/>
            <person name="Mori K."/>
        </authorList>
    </citation>
    <scope>NUCLEOTIDE SEQUENCE [LARGE SCALE GENOMIC DNA]</scope>
    <source>
        <strain evidence="13 14">CCM 8677</strain>
    </source>
</reference>
<organism evidence="13 14">
    <name type="scientific">Undibacterium danionis</name>
    <dbReference type="NCBI Taxonomy" id="1812100"/>
    <lineage>
        <taxon>Bacteria</taxon>
        <taxon>Pseudomonadati</taxon>
        <taxon>Pseudomonadota</taxon>
        <taxon>Betaproteobacteria</taxon>
        <taxon>Burkholderiales</taxon>
        <taxon>Oxalobacteraceae</taxon>
        <taxon>Undibacterium</taxon>
    </lineage>
</organism>
<keyword evidence="7 11" id="KW-0862">Zinc</keyword>
<evidence type="ECO:0000256" key="1">
    <source>
        <dbReference type="ARBA" id="ARBA00001947"/>
    </source>
</evidence>
<dbReference type="EC" id="3.4.24.-" evidence="11"/>
<evidence type="ECO:0000259" key="12">
    <source>
        <dbReference type="PROSITE" id="PS50106"/>
    </source>
</evidence>
<keyword evidence="14" id="KW-1185">Reference proteome</keyword>
<keyword evidence="8 11" id="KW-1133">Transmembrane helix</keyword>
<evidence type="ECO:0000256" key="5">
    <source>
        <dbReference type="ARBA" id="ARBA00022692"/>
    </source>
</evidence>
<evidence type="ECO:0000256" key="7">
    <source>
        <dbReference type="ARBA" id="ARBA00022833"/>
    </source>
</evidence>
<evidence type="ECO:0000313" key="14">
    <source>
        <dbReference type="Proteomes" id="UP001589844"/>
    </source>
</evidence>
<dbReference type="Pfam" id="PF02163">
    <property type="entry name" value="Peptidase_M50"/>
    <property type="match status" value="1"/>
</dbReference>
<dbReference type="SUPFAM" id="SSF50156">
    <property type="entry name" value="PDZ domain-like"/>
    <property type="match status" value="2"/>
</dbReference>
<comment type="similarity">
    <text evidence="3 11">Belongs to the peptidase M50B family.</text>
</comment>
<dbReference type="Pfam" id="PF17820">
    <property type="entry name" value="PDZ_6"/>
    <property type="match status" value="1"/>
</dbReference>
<dbReference type="EMBL" id="JBHLXJ010000036">
    <property type="protein sequence ID" value="MFC0352032.1"/>
    <property type="molecule type" value="Genomic_DNA"/>
</dbReference>
<dbReference type="PANTHER" id="PTHR42837:SF2">
    <property type="entry name" value="MEMBRANE METALLOPROTEASE ARASP2, CHLOROPLASTIC-RELATED"/>
    <property type="match status" value="1"/>
</dbReference>
<dbReference type="InterPro" id="IPR041489">
    <property type="entry name" value="PDZ_6"/>
</dbReference>
<proteinExistence type="inferred from homology"/>